<feature type="transmembrane region" description="Helical" evidence="2">
    <location>
        <begin position="85"/>
        <end position="107"/>
    </location>
</feature>
<dbReference type="SUPFAM" id="SSF53756">
    <property type="entry name" value="UDP-Glycosyltransferase/glycogen phosphorylase"/>
    <property type="match status" value="1"/>
</dbReference>
<keyword evidence="2" id="KW-1133">Transmembrane helix</keyword>
<keyword evidence="2" id="KW-0812">Transmembrane</keyword>
<dbReference type="AlphaFoldDB" id="A0A1M5M986"/>
<evidence type="ECO:0000313" key="5">
    <source>
        <dbReference type="Proteomes" id="UP000184518"/>
    </source>
</evidence>
<feature type="domain" description="Glycosyl transferase family 1" evidence="3">
    <location>
        <begin position="227"/>
        <end position="368"/>
    </location>
</feature>
<dbReference type="GO" id="GO:0016757">
    <property type="term" value="F:glycosyltransferase activity"/>
    <property type="evidence" value="ECO:0007669"/>
    <property type="project" value="InterPro"/>
</dbReference>
<dbReference type="GO" id="GO:0009103">
    <property type="term" value="P:lipopolysaccharide biosynthetic process"/>
    <property type="evidence" value="ECO:0007669"/>
    <property type="project" value="TreeGrafter"/>
</dbReference>
<keyword evidence="2" id="KW-0472">Membrane</keyword>
<keyword evidence="5" id="KW-1185">Reference proteome</keyword>
<reference evidence="5" key="1">
    <citation type="submission" date="2016-11" db="EMBL/GenBank/DDBJ databases">
        <authorList>
            <person name="Varghese N."/>
            <person name="Submissions S."/>
        </authorList>
    </citation>
    <scope>NUCLEOTIDE SEQUENCE [LARGE SCALE GENOMIC DNA]</scope>
    <source>
        <strain evidence="5">DSM 27619</strain>
    </source>
</reference>
<protein>
    <submittedName>
        <fullName evidence="4">Glycosyltransferase involved in cell wall bisynthesis</fullName>
    </submittedName>
</protein>
<dbReference type="Proteomes" id="UP000184518">
    <property type="component" value="Unassembled WGS sequence"/>
</dbReference>
<accession>A0A1M5M986</accession>
<proteinExistence type="predicted"/>
<gene>
    <name evidence="4" type="ORF">SAMN05443633_12143</name>
</gene>
<dbReference type="EMBL" id="FQUT01000021">
    <property type="protein sequence ID" value="SHG73313.1"/>
    <property type="molecule type" value="Genomic_DNA"/>
</dbReference>
<evidence type="ECO:0000256" key="1">
    <source>
        <dbReference type="ARBA" id="ARBA00022679"/>
    </source>
</evidence>
<evidence type="ECO:0000313" key="4">
    <source>
        <dbReference type="EMBL" id="SHG73313.1"/>
    </source>
</evidence>
<organism evidence="4 5">
    <name type="scientific">Chryseobacterium arachidis</name>
    <dbReference type="NCBI Taxonomy" id="1416778"/>
    <lineage>
        <taxon>Bacteria</taxon>
        <taxon>Pseudomonadati</taxon>
        <taxon>Bacteroidota</taxon>
        <taxon>Flavobacteriia</taxon>
        <taxon>Flavobacteriales</taxon>
        <taxon>Weeksellaceae</taxon>
        <taxon>Chryseobacterium group</taxon>
        <taxon>Chryseobacterium</taxon>
    </lineage>
</organism>
<name>A0A1M5M986_9FLAO</name>
<dbReference type="Pfam" id="PF00534">
    <property type="entry name" value="Glycos_transf_1"/>
    <property type="match status" value="1"/>
</dbReference>
<evidence type="ECO:0000259" key="3">
    <source>
        <dbReference type="Pfam" id="PF00534"/>
    </source>
</evidence>
<dbReference type="STRING" id="1416778.SAMN05443633_12143"/>
<dbReference type="RefSeq" id="WP_228420664.1">
    <property type="nucleotide sequence ID" value="NZ_FQUT01000021.1"/>
</dbReference>
<dbReference type="PANTHER" id="PTHR46401:SF2">
    <property type="entry name" value="GLYCOSYLTRANSFERASE WBBK-RELATED"/>
    <property type="match status" value="1"/>
</dbReference>
<dbReference type="PANTHER" id="PTHR46401">
    <property type="entry name" value="GLYCOSYLTRANSFERASE WBBK-RELATED"/>
    <property type="match status" value="1"/>
</dbReference>
<dbReference type="CDD" id="cd03794">
    <property type="entry name" value="GT4_WbuB-like"/>
    <property type="match status" value="1"/>
</dbReference>
<dbReference type="Gene3D" id="3.40.50.2000">
    <property type="entry name" value="Glycogen Phosphorylase B"/>
    <property type="match status" value="2"/>
</dbReference>
<dbReference type="InterPro" id="IPR001296">
    <property type="entry name" value="Glyco_trans_1"/>
</dbReference>
<keyword evidence="1 4" id="KW-0808">Transferase</keyword>
<sequence length="409" mass="46598">MEQIKKRSVLIVTQNFYPENFKSNDVAFELKKKGYDVTVLTGIPNYPQGKYYPGYGLFKKRVETVEGIKVYRCLQIPRGKKYTKFLLPSTYLSFMFFGSLWAIYLSLFKKFDSIFVHQVSPITQTLPAIIVKKMQKKPLILWVLDLWPDAFISGSGIDNKTIILWLGKYVDFSYKNSDKILISSKGFKESIVERIGDDHKIQYFPNWAEDTFQGAVKHTIPSLPDGFKIMLAGNLGVSQNLENIMYAALKLKNENVRWIILGDGSRKEWMENFVKENSLQDSVFLMGKHPVETMPAFYENADIMLLSLNNKYDDLKKVVPARLQSYMAAGKPVLGFIEGAATDVIKEADCGYTVNPDDIDGLVDLIQNKLVQNSHQLPLLGSNGKTYFDTYFTKQKCINNLIAAMDTLN</sequence>
<evidence type="ECO:0000256" key="2">
    <source>
        <dbReference type="SAM" id="Phobius"/>
    </source>
</evidence>